<keyword evidence="5" id="KW-0067">ATP-binding</keyword>
<evidence type="ECO:0000313" key="9">
    <source>
        <dbReference type="Proteomes" id="UP000078540"/>
    </source>
</evidence>
<dbReference type="GO" id="GO:0000077">
    <property type="term" value="P:DNA damage checkpoint signaling"/>
    <property type="evidence" value="ECO:0007669"/>
    <property type="project" value="TreeGrafter"/>
</dbReference>
<sequence>MLILSGPSGCGKTAAIKLLAKENSFDVIEWITPVDPVEDENKHIMRQGDRFEDHLIRATRYHTVLGDCLKQLFLVKDIPNVYHEDYKSFFALLEKYFQMGREPVIFVFTETGNSRLMHTLFPPDIRMKFGIDIININAVTTTSMKNVLKRVSNILNSIAGDMLHVSQRHIDEILSNSIGDVRSAVLNLIFVSLRVPERHVKSECGIREETLGLLHGIGRVINPKRQSHGNSFKFVHDPEEIAAFFQSQSVVFVKFLQENYLNTIRTLEEAAVASDILSLADVLNSEWRDRNLNKVALSYCIRGLMLTNEKPVTNWNPVKKPRDDHSNMQVSEYIKYLNYFNQLCSLIIVECILYFNVSRNCKLQLNTAKSSVGVTRFYTIRCNYRKALDSSPKRSLLAAAAPRNVAPKIRVLAVGLLVDAFVQPPRYPRRCARAERWPGIAMAPISSMQDAFNVSGKEHIIRSRSCKLQLLYNLNLKFGKTFVPITITTATTTTGCWTRRVRAIPRLVLAMAVMGPAAATTARTLLMLMRPLRALQLNRRLAEAAITTSTTGWLQLLGRPLEEFRLLKREESPLIVGWTFEKQKKITRNDIRLKICQQ</sequence>
<organism evidence="8 9">
    <name type="scientific">Atta colombica</name>
    <dbReference type="NCBI Taxonomy" id="520822"/>
    <lineage>
        <taxon>Eukaryota</taxon>
        <taxon>Metazoa</taxon>
        <taxon>Ecdysozoa</taxon>
        <taxon>Arthropoda</taxon>
        <taxon>Hexapoda</taxon>
        <taxon>Insecta</taxon>
        <taxon>Pterygota</taxon>
        <taxon>Neoptera</taxon>
        <taxon>Endopterygota</taxon>
        <taxon>Hymenoptera</taxon>
        <taxon>Apocrita</taxon>
        <taxon>Aculeata</taxon>
        <taxon>Formicoidea</taxon>
        <taxon>Formicidae</taxon>
        <taxon>Myrmicinae</taxon>
        <taxon>Atta</taxon>
    </lineage>
</organism>
<dbReference type="STRING" id="520822.A0A151I598"/>
<dbReference type="Gene3D" id="3.40.50.300">
    <property type="entry name" value="P-loop containing nucleotide triphosphate hydrolases"/>
    <property type="match status" value="1"/>
</dbReference>
<dbReference type="GO" id="GO:0033314">
    <property type="term" value="P:mitotic DNA replication checkpoint signaling"/>
    <property type="evidence" value="ECO:0007669"/>
    <property type="project" value="TreeGrafter"/>
</dbReference>
<dbReference type="GO" id="GO:0005524">
    <property type="term" value="F:ATP binding"/>
    <property type="evidence" value="ECO:0007669"/>
    <property type="project" value="UniProtKB-KW"/>
</dbReference>
<dbReference type="AlphaFoldDB" id="A0A151I598"/>
<keyword evidence="4" id="KW-0227">DNA damage</keyword>
<evidence type="ECO:0000256" key="6">
    <source>
        <dbReference type="ARBA" id="ARBA00023242"/>
    </source>
</evidence>
<evidence type="ECO:0000256" key="4">
    <source>
        <dbReference type="ARBA" id="ARBA00022763"/>
    </source>
</evidence>
<name>A0A151I598_9HYME</name>
<dbReference type="SUPFAM" id="SSF52540">
    <property type="entry name" value="P-loop containing nucleoside triphosphate hydrolases"/>
    <property type="match status" value="1"/>
</dbReference>
<dbReference type="GO" id="GO:0005634">
    <property type="term" value="C:nucleus"/>
    <property type="evidence" value="ECO:0007669"/>
    <property type="project" value="UniProtKB-SubCell"/>
</dbReference>
<comment type="similarity">
    <text evidence="2">Belongs to the rad17/RAD24 family.</text>
</comment>
<reference evidence="8 9" key="1">
    <citation type="submission" date="2015-09" db="EMBL/GenBank/DDBJ databases">
        <title>Atta colombica WGS genome.</title>
        <authorList>
            <person name="Nygaard S."/>
            <person name="Hu H."/>
            <person name="Boomsma J."/>
            <person name="Zhang G."/>
        </authorList>
    </citation>
    <scope>NUCLEOTIDE SEQUENCE [LARGE SCALE GENOMIC DNA]</scope>
    <source>
        <strain evidence="8">Treedump-2</strain>
        <tissue evidence="8">Whole body</tissue>
    </source>
</reference>
<dbReference type="Pfam" id="PF03215">
    <property type="entry name" value="Rad17"/>
    <property type="match status" value="1"/>
</dbReference>
<keyword evidence="6" id="KW-0539">Nucleus</keyword>
<protein>
    <submittedName>
        <fullName evidence="8">Cell cycle checkpoint protein RAD17</fullName>
    </submittedName>
</protein>
<keyword evidence="9" id="KW-1185">Reference proteome</keyword>
<dbReference type="EMBL" id="KQ976434">
    <property type="protein sequence ID" value="KYM87169.1"/>
    <property type="molecule type" value="Genomic_DNA"/>
</dbReference>
<evidence type="ECO:0000256" key="3">
    <source>
        <dbReference type="ARBA" id="ARBA00022741"/>
    </source>
</evidence>
<dbReference type="InterPro" id="IPR004582">
    <property type="entry name" value="Checkpoint_prot_Rad17_Rad24"/>
</dbReference>
<dbReference type="InterPro" id="IPR027417">
    <property type="entry name" value="P-loop_NTPase"/>
</dbReference>
<evidence type="ECO:0000256" key="2">
    <source>
        <dbReference type="ARBA" id="ARBA00006168"/>
    </source>
</evidence>
<dbReference type="PANTHER" id="PTHR12172:SF0">
    <property type="entry name" value="CELL CYCLE CHECKPOINT PROTEIN RAD17"/>
    <property type="match status" value="1"/>
</dbReference>
<dbReference type="GO" id="GO:0006281">
    <property type="term" value="P:DNA repair"/>
    <property type="evidence" value="ECO:0007669"/>
    <property type="project" value="InterPro"/>
</dbReference>
<proteinExistence type="inferred from homology"/>
<dbReference type="PANTHER" id="PTHR12172">
    <property type="entry name" value="CELL CYCLE CHECKPOINT PROTEIN RAD17"/>
    <property type="match status" value="1"/>
</dbReference>
<evidence type="ECO:0000256" key="7">
    <source>
        <dbReference type="ARBA" id="ARBA00023306"/>
    </source>
</evidence>
<evidence type="ECO:0000313" key="8">
    <source>
        <dbReference type="EMBL" id="KYM87169.1"/>
    </source>
</evidence>
<accession>A0A151I598</accession>
<gene>
    <name evidence="8" type="ORF">ALC53_03581</name>
</gene>
<keyword evidence="7" id="KW-0131">Cell cycle</keyword>
<keyword evidence="3" id="KW-0547">Nucleotide-binding</keyword>
<dbReference type="GO" id="GO:0003689">
    <property type="term" value="F:DNA clamp loader activity"/>
    <property type="evidence" value="ECO:0007669"/>
    <property type="project" value="TreeGrafter"/>
</dbReference>
<dbReference type="GO" id="GO:0003682">
    <property type="term" value="F:chromatin binding"/>
    <property type="evidence" value="ECO:0007669"/>
    <property type="project" value="TreeGrafter"/>
</dbReference>
<comment type="subcellular location">
    <subcellularLocation>
        <location evidence="1">Nucleus</location>
    </subcellularLocation>
</comment>
<evidence type="ECO:0000256" key="5">
    <source>
        <dbReference type="ARBA" id="ARBA00022840"/>
    </source>
</evidence>
<evidence type="ECO:0000256" key="1">
    <source>
        <dbReference type="ARBA" id="ARBA00004123"/>
    </source>
</evidence>
<dbReference type="Proteomes" id="UP000078540">
    <property type="component" value="Unassembled WGS sequence"/>
</dbReference>